<keyword evidence="1" id="KW-1133">Transmembrane helix</keyword>
<gene>
    <name evidence="2" type="ORF">SAMN05444145_10159</name>
</gene>
<dbReference type="OrthoDB" id="1004007at2"/>
<evidence type="ECO:0000256" key="1">
    <source>
        <dbReference type="SAM" id="Phobius"/>
    </source>
</evidence>
<accession>A0A1H3X058</accession>
<keyword evidence="1" id="KW-0812">Transmembrane</keyword>
<dbReference type="InterPro" id="IPR025250">
    <property type="entry name" value="DUF4199"/>
</dbReference>
<dbReference type="STRING" id="1033731.SAMN05444145_10159"/>
<dbReference type="RefSeq" id="WP_010258651.1">
    <property type="nucleotide sequence ID" value="NZ_CAEG01000001.1"/>
</dbReference>
<name>A0A1H3X058_9BACT</name>
<protein>
    <recommendedName>
        <fullName evidence="4">DUF4199 domain-containing protein</fullName>
    </recommendedName>
</protein>
<feature type="transmembrane region" description="Helical" evidence="1">
    <location>
        <begin position="158"/>
        <end position="180"/>
    </location>
</feature>
<dbReference type="Pfam" id="PF13858">
    <property type="entry name" value="DUF4199"/>
    <property type="match status" value="1"/>
</dbReference>
<feature type="transmembrane region" description="Helical" evidence="1">
    <location>
        <begin position="6"/>
        <end position="27"/>
    </location>
</feature>
<evidence type="ECO:0000313" key="3">
    <source>
        <dbReference type="Proteomes" id="UP000183253"/>
    </source>
</evidence>
<keyword evidence="1" id="KW-0472">Membrane</keyword>
<keyword evidence="3" id="KW-1185">Reference proteome</keyword>
<dbReference type="AlphaFoldDB" id="A0A1H3X058"/>
<dbReference type="Proteomes" id="UP000183253">
    <property type="component" value="Unassembled WGS sequence"/>
</dbReference>
<evidence type="ECO:0008006" key="4">
    <source>
        <dbReference type="Google" id="ProtNLM"/>
    </source>
</evidence>
<feature type="transmembrane region" description="Helical" evidence="1">
    <location>
        <begin position="78"/>
        <end position="105"/>
    </location>
</feature>
<proteinExistence type="predicted"/>
<organism evidence="2 3">
    <name type="scientific">Alistipes timonensis JC136</name>
    <dbReference type="NCBI Taxonomy" id="1033731"/>
    <lineage>
        <taxon>Bacteria</taxon>
        <taxon>Pseudomonadati</taxon>
        <taxon>Bacteroidota</taxon>
        <taxon>Bacteroidia</taxon>
        <taxon>Bacteroidales</taxon>
        <taxon>Rikenellaceae</taxon>
        <taxon>Alistipes</taxon>
    </lineage>
</organism>
<reference evidence="2 3" key="1">
    <citation type="submission" date="2016-10" db="EMBL/GenBank/DDBJ databases">
        <authorList>
            <person name="de Groot N.N."/>
        </authorList>
    </citation>
    <scope>NUCLEOTIDE SEQUENCE [LARGE SCALE GENOMIC DNA]</scope>
    <source>
        <strain evidence="2 3">DSM 25383</strain>
    </source>
</reference>
<feature type="transmembrane region" description="Helical" evidence="1">
    <location>
        <begin position="39"/>
        <end position="58"/>
    </location>
</feature>
<sequence>MEKNNFWNEAAKCGAVIGVILAVSNMLENSVFFTEGMGFIYLMVLEFFAVAALHYYLLHRYTRRRSQLYTADEGFTFGQGYGFLLAVSGFAGIIVGVVQAVYLHLIVGYSAYIDRYVAWMTGLFAQMGSASSSVEGILSQAITELQNTPAPSILKTLWGGVWSSLLFGAIFGLIIAGVIARAPKPFDTEVNE</sequence>
<dbReference type="EMBL" id="FNRI01000001">
    <property type="protein sequence ID" value="SDZ92620.1"/>
    <property type="molecule type" value="Genomic_DNA"/>
</dbReference>
<evidence type="ECO:0000313" key="2">
    <source>
        <dbReference type="EMBL" id="SDZ92620.1"/>
    </source>
</evidence>